<dbReference type="PANTHER" id="PTHR42796:SF4">
    <property type="entry name" value="FUMARYLACETOACETATE HYDROLASE DOMAIN-CONTAINING PROTEIN 2A"/>
    <property type="match status" value="1"/>
</dbReference>
<comment type="similarity">
    <text evidence="1">Belongs to the FAH family.</text>
</comment>
<dbReference type="RefSeq" id="WP_208631974.1">
    <property type="nucleotide sequence ID" value="NZ_CP059319.1"/>
</dbReference>
<gene>
    <name evidence="4" type="ORF">HRJ34_17465</name>
</gene>
<keyword evidence="4" id="KW-0378">Hydrolase</keyword>
<keyword evidence="2" id="KW-0479">Metal-binding</keyword>
<evidence type="ECO:0000313" key="5">
    <source>
        <dbReference type="Proteomes" id="UP000664914"/>
    </source>
</evidence>
<dbReference type="PANTHER" id="PTHR42796">
    <property type="entry name" value="FUMARYLACETOACETATE HYDROLASE DOMAIN-CONTAINING PROTEIN 2A-RELATED"/>
    <property type="match status" value="1"/>
</dbReference>
<dbReference type="Proteomes" id="UP000664914">
    <property type="component" value="Chromosome"/>
</dbReference>
<dbReference type="GO" id="GO:0016787">
    <property type="term" value="F:hydrolase activity"/>
    <property type="evidence" value="ECO:0007669"/>
    <property type="project" value="UniProtKB-KW"/>
</dbReference>
<dbReference type="InterPro" id="IPR011234">
    <property type="entry name" value="Fumarylacetoacetase-like_C"/>
</dbReference>
<dbReference type="SUPFAM" id="SSF56529">
    <property type="entry name" value="FAH"/>
    <property type="match status" value="1"/>
</dbReference>
<dbReference type="Pfam" id="PF01557">
    <property type="entry name" value="FAA_hydrolase"/>
    <property type="match status" value="1"/>
</dbReference>
<accession>A0A975CZZ8</accession>
<sequence>MKFATYRHAGNTVFGLVTGNCVCGLSCALPDVRDLRDLIEKAEGDVARYLAIRDVRADAPIALADVELLAPILRPSKFLGLGGNYREHRVESEAARSTGDHQIWFNKQTSCVTGPNHPILKPAGSDELDYEGELGVVIGKRCRNVKAADAAEFIFGFLVCNDISVRDWQARSPTHTLGKSFDTHGPIGPWITTADEVDIGDLSLRTFVNGSLRQKARTSDMIFSVGEMIEELSSAFTLEPGDILATGTPSGVGKYMIPAGYLNIGDIVRVEIETLGFIENTVTVDGSNPSTI</sequence>
<dbReference type="GO" id="GO:0016853">
    <property type="term" value="F:isomerase activity"/>
    <property type="evidence" value="ECO:0007669"/>
    <property type="project" value="UniProtKB-ARBA"/>
</dbReference>
<reference evidence="4" key="1">
    <citation type="submission" date="2020-07" db="EMBL/GenBank/DDBJ databases">
        <authorList>
            <person name="Camacho E."/>
        </authorList>
    </citation>
    <scope>NUCLEOTIDE SEQUENCE</scope>
    <source>
        <strain evidence="4">MPO218</strain>
    </source>
</reference>
<dbReference type="EMBL" id="CP059319">
    <property type="protein sequence ID" value="QTH20138.1"/>
    <property type="molecule type" value="Genomic_DNA"/>
</dbReference>
<dbReference type="AlphaFoldDB" id="A0A975CZZ8"/>
<evidence type="ECO:0000259" key="3">
    <source>
        <dbReference type="Pfam" id="PF01557"/>
    </source>
</evidence>
<reference evidence="4" key="2">
    <citation type="submission" date="2021-04" db="EMBL/GenBank/DDBJ databases">
        <title>Isolation and genomic analysis of the ibuprofen-degrading bacterium Sphingomonas strain MPO218.</title>
        <authorList>
            <person name="Aulestia M."/>
            <person name="Flores A."/>
            <person name="Mangas E.L."/>
            <person name="Perez-Pulido A.J."/>
            <person name="Santero E."/>
            <person name="Camacho E.M."/>
        </authorList>
    </citation>
    <scope>NUCLEOTIDE SEQUENCE</scope>
    <source>
        <strain evidence="4">MPO218</strain>
    </source>
</reference>
<proteinExistence type="inferred from homology"/>
<protein>
    <submittedName>
        <fullName evidence="4">Fumarylacetoacetate hydrolase family protein</fullName>
    </submittedName>
</protein>
<evidence type="ECO:0000256" key="2">
    <source>
        <dbReference type="ARBA" id="ARBA00022723"/>
    </source>
</evidence>
<dbReference type="FunFam" id="3.90.850.10:FF:000002">
    <property type="entry name" value="2-hydroxyhepta-2,4-diene-1,7-dioate isomerase"/>
    <property type="match status" value="1"/>
</dbReference>
<dbReference type="GO" id="GO:0046872">
    <property type="term" value="F:metal ion binding"/>
    <property type="evidence" value="ECO:0007669"/>
    <property type="project" value="UniProtKB-KW"/>
</dbReference>
<dbReference type="InterPro" id="IPR036663">
    <property type="entry name" value="Fumarylacetoacetase_C_sf"/>
</dbReference>
<dbReference type="InterPro" id="IPR051121">
    <property type="entry name" value="FAH"/>
</dbReference>
<dbReference type="Gene3D" id="3.90.850.10">
    <property type="entry name" value="Fumarylacetoacetase-like, C-terminal domain"/>
    <property type="match status" value="1"/>
</dbReference>
<organism evidence="4 5">
    <name type="scientific">Rhizorhabdus wittichii</name>
    <dbReference type="NCBI Taxonomy" id="160791"/>
    <lineage>
        <taxon>Bacteria</taxon>
        <taxon>Pseudomonadati</taxon>
        <taxon>Pseudomonadota</taxon>
        <taxon>Alphaproteobacteria</taxon>
        <taxon>Sphingomonadales</taxon>
        <taxon>Sphingomonadaceae</taxon>
        <taxon>Rhizorhabdus</taxon>
    </lineage>
</organism>
<name>A0A975CZZ8_9SPHN</name>
<dbReference type="GO" id="GO:0019752">
    <property type="term" value="P:carboxylic acid metabolic process"/>
    <property type="evidence" value="ECO:0007669"/>
    <property type="project" value="UniProtKB-ARBA"/>
</dbReference>
<evidence type="ECO:0000256" key="1">
    <source>
        <dbReference type="ARBA" id="ARBA00010211"/>
    </source>
</evidence>
<evidence type="ECO:0000313" key="4">
    <source>
        <dbReference type="EMBL" id="QTH20138.1"/>
    </source>
</evidence>
<feature type="domain" description="Fumarylacetoacetase-like C-terminal" evidence="3">
    <location>
        <begin position="78"/>
        <end position="282"/>
    </location>
</feature>